<protein>
    <submittedName>
        <fullName evidence="4">Beta-lactamase family protein</fullName>
    </submittedName>
</protein>
<reference evidence="4" key="1">
    <citation type="journal article" date="2020" name="Stud. Mycol.">
        <title>101 Dothideomycetes genomes: a test case for predicting lifestyles and emergence of pathogens.</title>
        <authorList>
            <person name="Haridas S."/>
            <person name="Albert R."/>
            <person name="Binder M."/>
            <person name="Bloem J."/>
            <person name="Labutti K."/>
            <person name="Salamov A."/>
            <person name="Andreopoulos B."/>
            <person name="Baker S."/>
            <person name="Barry K."/>
            <person name="Bills G."/>
            <person name="Bluhm B."/>
            <person name="Cannon C."/>
            <person name="Castanera R."/>
            <person name="Culley D."/>
            <person name="Daum C."/>
            <person name="Ezra D."/>
            <person name="Gonzalez J."/>
            <person name="Henrissat B."/>
            <person name="Kuo A."/>
            <person name="Liang C."/>
            <person name="Lipzen A."/>
            <person name="Lutzoni F."/>
            <person name="Magnuson J."/>
            <person name="Mondo S."/>
            <person name="Nolan M."/>
            <person name="Ohm R."/>
            <person name="Pangilinan J."/>
            <person name="Park H.-J."/>
            <person name="Ramirez L."/>
            <person name="Alfaro M."/>
            <person name="Sun H."/>
            <person name="Tritt A."/>
            <person name="Yoshinaga Y."/>
            <person name="Zwiers L.-H."/>
            <person name="Turgeon B."/>
            <person name="Goodwin S."/>
            <person name="Spatafora J."/>
            <person name="Crous P."/>
            <person name="Grigoriev I."/>
        </authorList>
    </citation>
    <scope>NUCLEOTIDE SEQUENCE</scope>
    <source>
        <strain evidence="4">CBS 119925</strain>
    </source>
</reference>
<gene>
    <name evidence="4" type="ORF">M011DRAFT_438032</name>
</gene>
<evidence type="ECO:0000256" key="2">
    <source>
        <dbReference type="ARBA" id="ARBA00022801"/>
    </source>
</evidence>
<dbReference type="PANTHER" id="PTHR43283:SF17">
    <property type="entry name" value="(LOVD), PUTATIVE (AFU_ORTHOLOGUE AFUA_5G00920)-RELATED"/>
    <property type="match status" value="1"/>
</dbReference>
<dbReference type="Proteomes" id="UP000799440">
    <property type="component" value="Unassembled WGS sequence"/>
</dbReference>
<dbReference type="EMBL" id="MU006564">
    <property type="protein sequence ID" value="KAF2750159.1"/>
    <property type="molecule type" value="Genomic_DNA"/>
</dbReference>
<dbReference type="OrthoDB" id="428260at2759"/>
<keyword evidence="5" id="KW-1185">Reference proteome</keyword>
<name>A0A6A6VK28_9PLEO</name>
<dbReference type="PANTHER" id="PTHR43283">
    <property type="entry name" value="BETA-LACTAMASE-RELATED"/>
    <property type="match status" value="1"/>
</dbReference>
<comment type="similarity">
    <text evidence="1">Belongs to the class-A beta-lactamase family.</text>
</comment>
<dbReference type="Pfam" id="PF00144">
    <property type="entry name" value="Beta-lactamase"/>
    <property type="match status" value="1"/>
</dbReference>
<dbReference type="SUPFAM" id="SSF56601">
    <property type="entry name" value="beta-lactamase/transpeptidase-like"/>
    <property type="match status" value="1"/>
</dbReference>
<dbReference type="InterPro" id="IPR012338">
    <property type="entry name" value="Beta-lactam/transpept-like"/>
</dbReference>
<evidence type="ECO:0000313" key="4">
    <source>
        <dbReference type="EMBL" id="KAF2750159.1"/>
    </source>
</evidence>
<sequence length="417" mass="46002">MQEFEQWFTEQVAPGEKRLLPGAVCLAGTKDDVFYSKCFGTKSVNPESPLSKEPLTPDTTMWIASCTKLLTSLCILKLVESGLVNLDDDVAETGLPELKNKPILTGFDDNDDPIYKPSSTKITLRLMLSHQSGIGYGFFQPPLIKFITTQAKKSGKPPLDGGDVRSIFDLPLLSEPGTQWAYGCNLEWAGLLLNRKTGKTLHQYMDEHIWQPLGMKTTTFRLEQRDDIKNARADMTLRVPDVGTIVPSPTRYWPDETKDDMGGGGITGSPADYMKLLQAILRNDGTLAKPETIDMLFEPQLSQPVVETMHNLLYNFKDVEALSTNLPKSANVTHTLGGMLNQEAVVGDVFGNGGRRRSKGTLNWGGLPNLMWTIDREAGVVLFYGSQILPPGDGPSIDAFRRFEEAVYKGLGEKAAL</sequence>
<accession>A0A6A6VK28</accession>
<proteinExistence type="inferred from homology"/>
<dbReference type="GO" id="GO:0016787">
    <property type="term" value="F:hydrolase activity"/>
    <property type="evidence" value="ECO:0007669"/>
    <property type="project" value="UniProtKB-KW"/>
</dbReference>
<dbReference type="Gene3D" id="3.40.710.10">
    <property type="entry name" value="DD-peptidase/beta-lactamase superfamily"/>
    <property type="match status" value="1"/>
</dbReference>
<feature type="domain" description="Beta-lactamase-related" evidence="3">
    <location>
        <begin position="8"/>
        <end position="399"/>
    </location>
</feature>
<dbReference type="InterPro" id="IPR050789">
    <property type="entry name" value="Diverse_Enzym_Activities"/>
</dbReference>
<organism evidence="4 5">
    <name type="scientific">Sporormia fimetaria CBS 119925</name>
    <dbReference type="NCBI Taxonomy" id="1340428"/>
    <lineage>
        <taxon>Eukaryota</taxon>
        <taxon>Fungi</taxon>
        <taxon>Dikarya</taxon>
        <taxon>Ascomycota</taxon>
        <taxon>Pezizomycotina</taxon>
        <taxon>Dothideomycetes</taxon>
        <taxon>Pleosporomycetidae</taxon>
        <taxon>Pleosporales</taxon>
        <taxon>Sporormiaceae</taxon>
        <taxon>Sporormia</taxon>
    </lineage>
</organism>
<dbReference type="AlphaFoldDB" id="A0A6A6VK28"/>
<keyword evidence="2" id="KW-0378">Hydrolase</keyword>
<evidence type="ECO:0000256" key="1">
    <source>
        <dbReference type="ARBA" id="ARBA00009009"/>
    </source>
</evidence>
<dbReference type="InterPro" id="IPR001466">
    <property type="entry name" value="Beta-lactam-related"/>
</dbReference>
<evidence type="ECO:0000259" key="3">
    <source>
        <dbReference type="Pfam" id="PF00144"/>
    </source>
</evidence>
<evidence type="ECO:0000313" key="5">
    <source>
        <dbReference type="Proteomes" id="UP000799440"/>
    </source>
</evidence>